<sequence>MTQKKRSSCGQTSREISFHPKTRLERFLVLSHEDRAEVLLCLSKRIARDLIDQLDPSDLTDVLEHLDPDQSADIIQLLPHKKQKKVLATLARTIRDQVTFLAEFDSQTAAGLMNLDYIQVDECDLLKDVTVQFKAHEKRTGRLPTMLVLRSGKLVGQLPGHALGLGSPTDTVASSLRSIGSIHHNASRQEIVDMFKRGNRSKLVVLNPEGTILGVVYADSLLRFLEDKTTQSLYTFAGINKEESVLDPARTKIRLRYKWLILNLGTAFLAAFIVSLFQDTISKYVLLAVYMPIVAGMGGNAGTQTLAVLVRGITLGQIDLKTALPTIKREMFAGLVNGFIVGALVALIVIIFDGDLLIALILGLAMITNLVVSATFGTIVPLIMKRLGKDPATSATIFITTATDVLGFLFFLGLATLLLP</sequence>
<evidence type="ECO:0000256" key="6">
    <source>
        <dbReference type="ARBA" id="ARBA00022989"/>
    </source>
</evidence>
<keyword evidence="3" id="KW-0813">Transport</keyword>
<feature type="transmembrane region" description="Helical" evidence="8">
    <location>
        <begin position="284"/>
        <end position="310"/>
    </location>
</feature>
<evidence type="ECO:0000313" key="10">
    <source>
        <dbReference type="EMBL" id="PJE76575.1"/>
    </source>
</evidence>
<dbReference type="Pfam" id="PF01769">
    <property type="entry name" value="MgtE"/>
    <property type="match status" value="1"/>
</dbReference>
<comment type="similarity">
    <text evidence="2">Belongs to the SLC41A transporter family.</text>
</comment>
<accession>A0A2M8LGN7</accession>
<proteinExistence type="inferred from homology"/>
<dbReference type="SUPFAM" id="SSF54631">
    <property type="entry name" value="CBS-domain pair"/>
    <property type="match status" value="1"/>
</dbReference>
<gene>
    <name evidence="10" type="ORF">COV05_04370</name>
</gene>
<evidence type="ECO:0000259" key="9">
    <source>
        <dbReference type="SMART" id="SM00924"/>
    </source>
</evidence>
<dbReference type="GO" id="GO:0008324">
    <property type="term" value="F:monoatomic cation transmembrane transporter activity"/>
    <property type="evidence" value="ECO:0007669"/>
    <property type="project" value="InterPro"/>
</dbReference>
<evidence type="ECO:0000256" key="7">
    <source>
        <dbReference type="ARBA" id="ARBA00023136"/>
    </source>
</evidence>
<dbReference type="GO" id="GO:0016020">
    <property type="term" value="C:membrane"/>
    <property type="evidence" value="ECO:0007669"/>
    <property type="project" value="UniProtKB-SubCell"/>
</dbReference>
<comment type="subcellular location">
    <subcellularLocation>
        <location evidence="1">Membrane</location>
        <topology evidence="1">Multi-pass membrane protein</topology>
    </subcellularLocation>
</comment>
<evidence type="ECO:0000256" key="2">
    <source>
        <dbReference type="ARBA" id="ARBA00009749"/>
    </source>
</evidence>
<keyword evidence="5" id="KW-0460">Magnesium</keyword>
<evidence type="ECO:0000313" key="11">
    <source>
        <dbReference type="Proteomes" id="UP000231436"/>
    </source>
</evidence>
<comment type="caution">
    <text evidence="10">The sequence shown here is derived from an EMBL/GenBank/DDBJ whole genome shotgun (WGS) entry which is preliminary data.</text>
</comment>
<dbReference type="InterPro" id="IPR006667">
    <property type="entry name" value="SLC41_membr_dom"/>
</dbReference>
<dbReference type="SUPFAM" id="SSF158791">
    <property type="entry name" value="MgtE N-terminal domain-like"/>
    <property type="match status" value="1"/>
</dbReference>
<evidence type="ECO:0000256" key="8">
    <source>
        <dbReference type="SAM" id="Phobius"/>
    </source>
</evidence>
<protein>
    <submittedName>
        <fullName evidence="10">Magnesium transporter</fullName>
    </submittedName>
</protein>
<dbReference type="PANTHER" id="PTHR41394">
    <property type="entry name" value="MAGNESIUM TRANSPORTER MGTE"/>
    <property type="match status" value="1"/>
</dbReference>
<feature type="transmembrane region" description="Helical" evidence="8">
    <location>
        <begin position="259"/>
        <end position="278"/>
    </location>
</feature>
<dbReference type="SUPFAM" id="SSF161093">
    <property type="entry name" value="MgtE membrane domain-like"/>
    <property type="match status" value="1"/>
</dbReference>
<evidence type="ECO:0000256" key="3">
    <source>
        <dbReference type="ARBA" id="ARBA00022448"/>
    </source>
</evidence>
<feature type="domain" description="Magnesium transporter MgtE intracellular" evidence="9">
    <location>
        <begin position="11"/>
        <end position="109"/>
    </location>
</feature>
<evidence type="ECO:0000256" key="4">
    <source>
        <dbReference type="ARBA" id="ARBA00022692"/>
    </source>
</evidence>
<evidence type="ECO:0000256" key="1">
    <source>
        <dbReference type="ARBA" id="ARBA00004141"/>
    </source>
</evidence>
<dbReference type="InterPro" id="IPR038076">
    <property type="entry name" value="MgtE_N_sf"/>
</dbReference>
<dbReference type="Proteomes" id="UP000231436">
    <property type="component" value="Unassembled WGS sequence"/>
</dbReference>
<dbReference type="InterPro" id="IPR006668">
    <property type="entry name" value="Mg_transptr_MgtE_intracell_dom"/>
</dbReference>
<dbReference type="PANTHER" id="PTHR41394:SF5">
    <property type="entry name" value="SLC41A_MGTE INTEGRAL MEMBRANE DOMAIN-CONTAINING PROTEIN"/>
    <property type="match status" value="1"/>
</dbReference>
<dbReference type="InterPro" id="IPR036739">
    <property type="entry name" value="SLC41_membr_dom_sf"/>
</dbReference>
<dbReference type="Gene3D" id="1.25.60.10">
    <property type="entry name" value="MgtE N-terminal domain-like"/>
    <property type="match status" value="1"/>
</dbReference>
<feature type="transmembrane region" description="Helical" evidence="8">
    <location>
        <begin position="331"/>
        <end position="352"/>
    </location>
</feature>
<dbReference type="Gene3D" id="3.10.580.10">
    <property type="entry name" value="CBS-domain"/>
    <property type="match status" value="1"/>
</dbReference>
<keyword evidence="6 8" id="KW-1133">Transmembrane helix</keyword>
<reference evidence="11" key="1">
    <citation type="submission" date="2017-09" db="EMBL/GenBank/DDBJ databases">
        <title>Depth-based differentiation of microbial function through sediment-hosted aquifers and enrichment of novel symbionts in the deep terrestrial subsurface.</title>
        <authorList>
            <person name="Probst A.J."/>
            <person name="Ladd B."/>
            <person name="Jarett J.K."/>
            <person name="Geller-Mcgrath D.E."/>
            <person name="Sieber C.M.K."/>
            <person name="Emerson J.B."/>
            <person name="Anantharaman K."/>
            <person name="Thomas B.C."/>
            <person name="Malmstrom R."/>
            <person name="Stieglmeier M."/>
            <person name="Klingl A."/>
            <person name="Woyke T."/>
            <person name="Ryan C.M."/>
            <person name="Banfield J.F."/>
        </authorList>
    </citation>
    <scope>NUCLEOTIDE SEQUENCE [LARGE SCALE GENOMIC DNA]</scope>
</reference>
<dbReference type="InterPro" id="IPR046342">
    <property type="entry name" value="CBS_dom_sf"/>
</dbReference>
<evidence type="ECO:0000256" key="5">
    <source>
        <dbReference type="ARBA" id="ARBA00022842"/>
    </source>
</evidence>
<dbReference type="SMART" id="SM00924">
    <property type="entry name" value="MgtE_N"/>
    <property type="match status" value="1"/>
</dbReference>
<dbReference type="AlphaFoldDB" id="A0A2M8LGN7"/>
<keyword evidence="4 8" id="KW-0812">Transmembrane</keyword>
<feature type="transmembrane region" description="Helical" evidence="8">
    <location>
        <begin position="358"/>
        <end position="383"/>
    </location>
</feature>
<keyword evidence="7 8" id="KW-0472">Membrane</keyword>
<dbReference type="EMBL" id="PFEU01000018">
    <property type="protein sequence ID" value="PJE76575.1"/>
    <property type="molecule type" value="Genomic_DNA"/>
</dbReference>
<dbReference type="Pfam" id="PF03448">
    <property type="entry name" value="MgtE_N"/>
    <property type="match status" value="1"/>
</dbReference>
<name>A0A2M8LGN7_9BACT</name>
<organism evidence="10 11">
    <name type="scientific">Candidatus Uhrbacteria bacterium CG10_big_fil_rev_8_21_14_0_10_48_16</name>
    <dbReference type="NCBI Taxonomy" id="1975038"/>
    <lineage>
        <taxon>Bacteria</taxon>
        <taxon>Candidatus Uhriibacteriota</taxon>
    </lineage>
</organism>
<dbReference type="Gene3D" id="1.10.357.20">
    <property type="entry name" value="SLC41 divalent cation transporters, integral membrane domain"/>
    <property type="match status" value="1"/>
</dbReference>
<feature type="transmembrane region" description="Helical" evidence="8">
    <location>
        <begin position="395"/>
        <end position="419"/>
    </location>
</feature>